<protein>
    <submittedName>
        <fullName evidence="2">C-lysozyme inhibitor</fullName>
    </submittedName>
</protein>
<evidence type="ECO:0000256" key="1">
    <source>
        <dbReference type="SAM" id="SignalP"/>
    </source>
</evidence>
<dbReference type="Gene3D" id="3.40.1420.10">
    <property type="entry name" value="Inhibitor of vertebrate lysozyme"/>
    <property type="match status" value="1"/>
</dbReference>
<organism evidence="2 3">
    <name type="scientific">Pantoea deleyi</name>
    <dbReference type="NCBI Taxonomy" id="470932"/>
    <lineage>
        <taxon>Bacteria</taxon>
        <taxon>Pseudomonadati</taxon>
        <taxon>Pseudomonadota</taxon>
        <taxon>Gammaproteobacteria</taxon>
        <taxon>Enterobacterales</taxon>
        <taxon>Erwiniaceae</taxon>
        <taxon>Pantoea</taxon>
    </lineage>
</organism>
<name>A0A506Q396_9GAMM</name>
<sequence length="140" mass="15368">MKKSLMAAALAMVPMFVSAATPPYLFDFIQNRQTGQAYQRLIAGHNFPAWVKQGGTSTPAETLTLKGVTWQVLSGCKPHNCPAQSIAILYSPEKGEIHGLYSDYDQTRDRQTLTWLNLDPLDDAGLRNVLFRALNGGAAE</sequence>
<dbReference type="OrthoDB" id="9033596at2"/>
<keyword evidence="3" id="KW-1185">Reference proteome</keyword>
<feature type="signal peptide" evidence="1">
    <location>
        <begin position="1"/>
        <end position="19"/>
    </location>
</feature>
<gene>
    <name evidence="2" type="ORF">FJW01_11320</name>
</gene>
<accession>A0A506Q396</accession>
<dbReference type="Pfam" id="PF08816">
    <property type="entry name" value="Ivy"/>
    <property type="match status" value="1"/>
</dbReference>
<dbReference type="AlphaFoldDB" id="A0A506Q396"/>
<reference evidence="2 3" key="1">
    <citation type="submission" date="2019-06" db="EMBL/GenBank/DDBJ databases">
        <title>Taxogenomics and systematics of the genus Pantoea.</title>
        <authorList>
            <person name="Tambong J.T."/>
        </authorList>
    </citation>
    <scope>NUCLEOTIDE SEQUENCE [LARGE SCALE GENOMIC DNA]</scope>
    <source>
        <strain evidence="2 3">LMG 24200</strain>
    </source>
</reference>
<evidence type="ECO:0000313" key="3">
    <source>
        <dbReference type="Proteomes" id="UP000317747"/>
    </source>
</evidence>
<dbReference type="SUPFAM" id="SSF89872">
    <property type="entry name" value="Inhibitor of vertebrate lysozyme, Ivy"/>
    <property type="match status" value="1"/>
</dbReference>
<dbReference type="EMBL" id="VHJA01000060">
    <property type="protein sequence ID" value="TPV40306.1"/>
    <property type="molecule type" value="Genomic_DNA"/>
</dbReference>
<proteinExistence type="predicted"/>
<comment type="caution">
    <text evidence="2">The sequence shown here is derived from an EMBL/GenBank/DDBJ whole genome shotgun (WGS) entry which is preliminary data.</text>
</comment>
<dbReference type="InterPro" id="IPR036501">
    <property type="entry name" value="Inhibitor_vert_lysozyme_sf"/>
</dbReference>
<keyword evidence="1" id="KW-0732">Signal</keyword>
<evidence type="ECO:0000313" key="2">
    <source>
        <dbReference type="EMBL" id="TPV40306.1"/>
    </source>
</evidence>
<dbReference type="Proteomes" id="UP000317747">
    <property type="component" value="Unassembled WGS sequence"/>
</dbReference>
<dbReference type="RefSeq" id="WP_128086260.1">
    <property type="nucleotide sequence ID" value="NZ_CP071405.1"/>
</dbReference>
<feature type="chain" id="PRO_5022809786" evidence="1">
    <location>
        <begin position="20"/>
        <end position="140"/>
    </location>
</feature>